<keyword evidence="1" id="KW-1133">Transmembrane helix</keyword>
<keyword evidence="1" id="KW-0472">Membrane</keyword>
<feature type="transmembrane region" description="Helical" evidence="1">
    <location>
        <begin position="57"/>
        <end position="76"/>
    </location>
</feature>
<gene>
    <name evidence="2" type="ORF">QPK24_04730</name>
</gene>
<evidence type="ECO:0000256" key="1">
    <source>
        <dbReference type="SAM" id="Phobius"/>
    </source>
</evidence>
<reference evidence="2 3" key="1">
    <citation type="submission" date="2023-06" db="EMBL/GenBank/DDBJ databases">
        <title>Paenibacillus polygonum sp. nov., an endophytic bacterium, isolated from Polygonum lapathifolium L. in Nanji Wetland National Nature Reserve, South of Poyang Lake, Jiangxi Province, China.</title>
        <authorList>
            <person name="Yu Z."/>
        </authorList>
    </citation>
    <scope>NUCLEOTIDE SEQUENCE [LARGE SCALE GENOMIC DNA]</scope>
    <source>
        <strain evidence="2 3">C31</strain>
    </source>
</reference>
<feature type="transmembrane region" description="Helical" evidence="1">
    <location>
        <begin position="168"/>
        <end position="188"/>
    </location>
</feature>
<evidence type="ECO:0000313" key="3">
    <source>
        <dbReference type="Proteomes" id="UP001236415"/>
    </source>
</evidence>
<feature type="transmembrane region" description="Helical" evidence="1">
    <location>
        <begin position="110"/>
        <end position="129"/>
    </location>
</feature>
<name>A0ABY8X3B6_9BACL</name>
<feature type="transmembrane region" description="Helical" evidence="1">
    <location>
        <begin position="224"/>
        <end position="242"/>
    </location>
</feature>
<accession>A0ABY8X3B6</accession>
<keyword evidence="1" id="KW-0812">Transmembrane</keyword>
<sequence length="261" mass="30205">MYFISRDSSIFDPFHAETFEYMSGSHVTVLLIILALLLLLFLFRFQFRRSPLLKEVLRWSLAAVLIISQLMLEIWYQAFGLWDIKNTLPLELCSLTLMLSILMLITKSRLLYTFVFYAGICGALAALLTPNLAYAFPHFRFIQFFIAHGAIILSALYMSWIEYEKLSFISVPIGFIMLNVAAGFVWLINQMTGANYMFLSHKPDTPSILDLLGPYPFYIVMEEILALHLFLMLYVLFFYLPWGAVNRGKESREDDVHEIGF</sequence>
<keyword evidence="3" id="KW-1185">Reference proteome</keyword>
<dbReference type="NCBIfam" id="TIGR02206">
    <property type="entry name" value="intg_mem_TP0381"/>
    <property type="match status" value="1"/>
</dbReference>
<organism evidence="2 3">
    <name type="scientific">Paenibacillus polygoni</name>
    <dbReference type="NCBI Taxonomy" id="3050112"/>
    <lineage>
        <taxon>Bacteria</taxon>
        <taxon>Bacillati</taxon>
        <taxon>Bacillota</taxon>
        <taxon>Bacilli</taxon>
        <taxon>Bacillales</taxon>
        <taxon>Paenibacillaceae</taxon>
        <taxon>Paenibacillus</taxon>
    </lineage>
</organism>
<protein>
    <submittedName>
        <fullName evidence="2">TIGR02206 family membrane protein</fullName>
    </submittedName>
</protein>
<feature type="transmembrane region" description="Helical" evidence="1">
    <location>
        <begin position="88"/>
        <end position="105"/>
    </location>
</feature>
<feature type="transmembrane region" description="Helical" evidence="1">
    <location>
        <begin position="27"/>
        <end position="45"/>
    </location>
</feature>
<proteinExistence type="predicted"/>
<dbReference type="Proteomes" id="UP001236415">
    <property type="component" value="Chromosome"/>
</dbReference>
<dbReference type="InterPro" id="IPR011737">
    <property type="entry name" value="CHP02206_TP0381"/>
</dbReference>
<dbReference type="EMBL" id="CP127162">
    <property type="protein sequence ID" value="WIV20025.1"/>
    <property type="molecule type" value="Genomic_DNA"/>
</dbReference>
<evidence type="ECO:0000313" key="2">
    <source>
        <dbReference type="EMBL" id="WIV20025.1"/>
    </source>
</evidence>
<feature type="transmembrane region" description="Helical" evidence="1">
    <location>
        <begin position="141"/>
        <end position="161"/>
    </location>
</feature>
<dbReference type="Pfam" id="PF14808">
    <property type="entry name" value="TMEM164"/>
    <property type="match status" value="1"/>
</dbReference>
<dbReference type="RefSeq" id="WP_285746576.1">
    <property type="nucleotide sequence ID" value="NZ_CP127162.1"/>
</dbReference>